<dbReference type="InterPro" id="IPR041337">
    <property type="entry name" value="hnRNP_Q_AcD"/>
</dbReference>
<accession>A0A914PG09</accession>
<keyword evidence="3" id="KW-1185">Reference proteome</keyword>
<evidence type="ECO:0000259" key="2">
    <source>
        <dbReference type="Pfam" id="PF18360"/>
    </source>
</evidence>
<dbReference type="WBParaSite" id="PDA_v2.g16676.t1">
    <property type="protein sequence ID" value="PDA_v2.g16676.t1"/>
    <property type="gene ID" value="PDA_v2.g16676"/>
</dbReference>
<evidence type="ECO:0000313" key="3">
    <source>
        <dbReference type="Proteomes" id="UP000887578"/>
    </source>
</evidence>
<sequence length="201" mass="22954">MDKKNKSVNFKEISDVALINENDAIQEETLDDTTKTNGKDSYNEKTNATENVSDKQQKLINGYCEKKLTQKVATKLAEVVIKLELNEDNFDNRVIDLLSKFTEDQSMFIIKAIEESQLYGVQNRAQYLMSVMKCFKNRIYYMGTNAQSVPLIPGPNVENIKAIVERTGYQMEITVGQRKYHCLSDINISEQNGSVHEVKII</sequence>
<organism evidence="3 4">
    <name type="scientific">Panagrolaimus davidi</name>
    <dbReference type="NCBI Taxonomy" id="227884"/>
    <lineage>
        <taxon>Eukaryota</taxon>
        <taxon>Metazoa</taxon>
        <taxon>Ecdysozoa</taxon>
        <taxon>Nematoda</taxon>
        <taxon>Chromadorea</taxon>
        <taxon>Rhabditida</taxon>
        <taxon>Tylenchina</taxon>
        <taxon>Panagrolaimomorpha</taxon>
        <taxon>Panagrolaimoidea</taxon>
        <taxon>Panagrolaimidae</taxon>
        <taxon>Panagrolaimus</taxon>
    </lineage>
</organism>
<feature type="compositionally biased region" description="Basic and acidic residues" evidence="1">
    <location>
        <begin position="32"/>
        <end position="43"/>
    </location>
</feature>
<name>A0A914PG09_9BILA</name>
<feature type="domain" description="Heterogeneous nuclear ribonucleoprotein Q acidic" evidence="2">
    <location>
        <begin position="68"/>
        <end position="135"/>
    </location>
</feature>
<feature type="region of interest" description="Disordered" evidence="1">
    <location>
        <begin position="28"/>
        <end position="51"/>
    </location>
</feature>
<evidence type="ECO:0000313" key="4">
    <source>
        <dbReference type="WBParaSite" id="PDA_v2.g16676.t1"/>
    </source>
</evidence>
<reference evidence="4" key="1">
    <citation type="submission" date="2022-11" db="UniProtKB">
        <authorList>
            <consortium name="WormBaseParasite"/>
        </authorList>
    </citation>
    <scope>IDENTIFICATION</scope>
</reference>
<protein>
    <submittedName>
        <fullName evidence="4">Heterogeneous nuclear ribonucleoprotein Q acidic domain-containing protein</fullName>
    </submittedName>
</protein>
<dbReference type="AlphaFoldDB" id="A0A914PG09"/>
<proteinExistence type="predicted"/>
<dbReference type="Pfam" id="PF18360">
    <property type="entry name" value="hnRNP_Q_AcD"/>
    <property type="match status" value="1"/>
</dbReference>
<dbReference type="Proteomes" id="UP000887578">
    <property type="component" value="Unplaced"/>
</dbReference>
<dbReference type="CDD" id="cd21039">
    <property type="entry name" value="NURR"/>
    <property type="match status" value="1"/>
</dbReference>
<evidence type="ECO:0000256" key="1">
    <source>
        <dbReference type="SAM" id="MobiDB-lite"/>
    </source>
</evidence>